<evidence type="ECO:0000256" key="1">
    <source>
        <dbReference type="SAM" id="MobiDB-lite"/>
    </source>
</evidence>
<dbReference type="Proteomes" id="UP000198211">
    <property type="component" value="Unassembled WGS sequence"/>
</dbReference>
<name>A0A225WBB1_9STRA</name>
<dbReference type="OrthoDB" id="115802at2759"/>
<dbReference type="AlphaFoldDB" id="A0A225WBB1"/>
<protein>
    <submittedName>
        <fullName evidence="2">Uncharacterized protein</fullName>
    </submittedName>
</protein>
<proteinExistence type="predicted"/>
<keyword evidence="3" id="KW-1185">Reference proteome</keyword>
<sequence>MRQEAGNGPSRDEEEPTDQEKDVDTFDFGSLGPPPPCPTLCRQKARDFTAERERKGAEGVGQRPVPRVLRRLPDVRLSIV</sequence>
<evidence type="ECO:0000313" key="3">
    <source>
        <dbReference type="Proteomes" id="UP000198211"/>
    </source>
</evidence>
<accession>A0A225WBB1</accession>
<reference evidence="3" key="1">
    <citation type="submission" date="2017-03" db="EMBL/GenBank/DDBJ databases">
        <title>Phytopthora megakarya and P. palmivora, two closely related causual agents of cacao black pod achieved similar genome size and gene model numbers by different mechanisms.</title>
        <authorList>
            <person name="Ali S."/>
            <person name="Shao J."/>
            <person name="Larry D.J."/>
            <person name="Kronmiller B."/>
            <person name="Shen D."/>
            <person name="Strem M.D."/>
            <person name="Melnick R.L."/>
            <person name="Guiltinan M.J."/>
            <person name="Tyler B.M."/>
            <person name="Meinhardt L.W."/>
            <person name="Bailey B.A."/>
        </authorList>
    </citation>
    <scope>NUCLEOTIDE SEQUENCE [LARGE SCALE GENOMIC DNA]</scope>
    <source>
        <strain evidence="3">zdho120</strain>
    </source>
</reference>
<organism evidence="2 3">
    <name type="scientific">Phytophthora megakarya</name>
    <dbReference type="NCBI Taxonomy" id="4795"/>
    <lineage>
        <taxon>Eukaryota</taxon>
        <taxon>Sar</taxon>
        <taxon>Stramenopiles</taxon>
        <taxon>Oomycota</taxon>
        <taxon>Peronosporomycetes</taxon>
        <taxon>Peronosporales</taxon>
        <taxon>Peronosporaceae</taxon>
        <taxon>Phytophthora</taxon>
    </lineage>
</organism>
<gene>
    <name evidence="2" type="ORF">PHMEG_00011429</name>
</gene>
<evidence type="ECO:0000313" key="2">
    <source>
        <dbReference type="EMBL" id="OWZ15011.1"/>
    </source>
</evidence>
<dbReference type="EMBL" id="NBNE01001213">
    <property type="protein sequence ID" value="OWZ15011.1"/>
    <property type="molecule type" value="Genomic_DNA"/>
</dbReference>
<comment type="caution">
    <text evidence="2">The sequence shown here is derived from an EMBL/GenBank/DDBJ whole genome shotgun (WGS) entry which is preliminary data.</text>
</comment>
<feature type="region of interest" description="Disordered" evidence="1">
    <location>
        <begin position="1"/>
        <end position="68"/>
    </location>
</feature>
<feature type="compositionally biased region" description="Basic and acidic residues" evidence="1">
    <location>
        <begin position="44"/>
        <end position="57"/>
    </location>
</feature>